<accession>A0AAE4UAU2</accession>
<proteinExistence type="predicted"/>
<dbReference type="Pfam" id="PF23918">
    <property type="entry name" value="DUF7257"/>
    <property type="match status" value="1"/>
</dbReference>
<dbReference type="RefSeq" id="WP_317728734.1">
    <property type="nucleotide sequence ID" value="NZ_JAWLLC010000033.1"/>
</dbReference>
<evidence type="ECO:0000313" key="2">
    <source>
        <dbReference type="EMBL" id="MDV7014216.1"/>
    </source>
</evidence>
<comment type="caution">
    <text evidence="2">The sequence shown here is derived from an EMBL/GenBank/DDBJ whole genome shotgun (WGS) entry which is preliminary data.</text>
</comment>
<feature type="domain" description="DUF7257" evidence="1">
    <location>
        <begin position="166"/>
        <end position="418"/>
    </location>
</feature>
<dbReference type="EMBL" id="JAWLLD010000021">
    <property type="protein sequence ID" value="MDV7014216.1"/>
    <property type="molecule type" value="Genomic_DNA"/>
</dbReference>
<protein>
    <recommendedName>
        <fullName evidence="1">DUF7257 domain-containing protein</fullName>
    </recommendedName>
</protein>
<dbReference type="InterPro" id="IPR055681">
    <property type="entry name" value="DUF7257"/>
</dbReference>
<dbReference type="Proteomes" id="UP001187143">
    <property type="component" value="Unassembled WGS sequence"/>
</dbReference>
<evidence type="ECO:0000313" key="3">
    <source>
        <dbReference type="Proteomes" id="UP001187143"/>
    </source>
</evidence>
<reference evidence="2" key="1">
    <citation type="submission" date="2023-10" db="EMBL/GenBank/DDBJ databases">
        <title>Characterization and genome sequence of Mycobacterium intracellulare ABSURDO, a novel pathogenic isolate with three colony morphotypes that vary in growth and acid-fastness.</title>
        <authorList>
            <person name="Jude B.A."/>
            <person name="Robinson R.T."/>
        </authorList>
    </citation>
    <scope>NUCLEOTIDE SEQUENCE</scope>
    <source>
        <strain evidence="2">ABSURDO Component B</strain>
    </source>
</reference>
<dbReference type="AlphaFoldDB" id="A0AAE4UAU2"/>
<name>A0AAE4UAU2_MYCIT</name>
<evidence type="ECO:0000259" key="1">
    <source>
        <dbReference type="Pfam" id="PF23918"/>
    </source>
</evidence>
<organism evidence="2 3">
    <name type="scientific">Mycobacterium intracellulare</name>
    <dbReference type="NCBI Taxonomy" id="1767"/>
    <lineage>
        <taxon>Bacteria</taxon>
        <taxon>Bacillati</taxon>
        <taxon>Actinomycetota</taxon>
        <taxon>Actinomycetes</taxon>
        <taxon>Mycobacteriales</taxon>
        <taxon>Mycobacteriaceae</taxon>
        <taxon>Mycobacterium</taxon>
        <taxon>Mycobacterium avium complex (MAC)</taxon>
    </lineage>
</organism>
<sequence length="585" mass="66005">MPPSFRYPAGDLTPHGWWHIVNDTRPMMRLRAYDESIDFYMMGGLAPPYHDPRLPEAVSIKSLKGLIPPWKHIDQKGATQDGTSQIDALYEPTEIEAVVECAGRDPRYLRRVTRALIDSIDAKQQSELSWFTQDLGYWWAPVRWFQGAPPDPMMAPQVRRQRLSLRLRGDNAFWRSYDDTDMFQFVYDDMLDEFDIDYSGDHDLGPNWPQYYTGPGDGYCSTVDFEINLILAQFVVNQARWYEIGSAEREVVNGPYKDFDTETDNQVVSMTLGIIPEITFFGECFNDLWGRMNRNPDGTWAGDGIRARIGLEGIFGWVELARFNNFVKTTLYSRLMIIPPLYNERFTLVCGDEGDPRLFRVLRNGLPILSHKESGAASAMDSAHRGVGFGMKAGTPLLGTQKSPAWVKRIAAGDNSTVSQSGFLRRTNIGDQPMYDDITFFGPGKLKVWDGPGSDDFVEFGPLLPNQIALIRTDPRRPAIEDLTAIPPTPQQLNQFQQFLKTFESFAFGNNIPPLLQQINSLFGIRPPQGNLYSLLKGRFSENAAIPPKSPGNPAQPYYVKVSIDDGNADSKVIASGTPLRRYPI</sequence>
<gene>
    <name evidence="2" type="ORF">R4F53_18165</name>
</gene>